<dbReference type="EMBL" id="MU266336">
    <property type="protein sequence ID" value="KAH7929927.1"/>
    <property type="molecule type" value="Genomic_DNA"/>
</dbReference>
<dbReference type="Proteomes" id="UP000790709">
    <property type="component" value="Unassembled WGS sequence"/>
</dbReference>
<reference evidence="1" key="1">
    <citation type="journal article" date="2021" name="New Phytol.">
        <title>Evolutionary innovations through gain and loss of genes in the ectomycorrhizal Boletales.</title>
        <authorList>
            <person name="Wu G."/>
            <person name="Miyauchi S."/>
            <person name="Morin E."/>
            <person name="Kuo A."/>
            <person name="Drula E."/>
            <person name="Varga T."/>
            <person name="Kohler A."/>
            <person name="Feng B."/>
            <person name="Cao Y."/>
            <person name="Lipzen A."/>
            <person name="Daum C."/>
            <person name="Hundley H."/>
            <person name="Pangilinan J."/>
            <person name="Johnson J."/>
            <person name="Barry K."/>
            <person name="LaButti K."/>
            <person name="Ng V."/>
            <person name="Ahrendt S."/>
            <person name="Min B."/>
            <person name="Choi I.G."/>
            <person name="Park H."/>
            <person name="Plett J.M."/>
            <person name="Magnuson J."/>
            <person name="Spatafora J.W."/>
            <person name="Nagy L.G."/>
            <person name="Henrissat B."/>
            <person name="Grigoriev I.V."/>
            <person name="Yang Z.L."/>
            <person name="Xu J."/>
            <person name="Martin F.M."/>
        </authorList>
    </citation>
    <scope>NUCLEOTIDE SEQUENCE</scope>
    <source>
        <strain evidence="1">KUC20120723A-06</strain>
    </source>
</reference>
<organism evidence="1 2">
    <name type="scientific">Leucogyrophana mollusca</name>
    <dbReference type="NCBI Taxonomy" id="85980"/>
    <lineage>
        <taxon>Eukaryota</taxon>
        <taxon>Fungi</taxon>
        <taxon>Dikarya</taxon>
        <taxon>Basidiomycota</taxon>
        <taxon>Agaricomycotina</taxon>
        <taxon>Agaricomycetes</taxon>
        <taxon>Agaricomycetidae</taxon>
        <taxon>Boletales</taxon>
        <taxon>Boletales incertae sedis</taxon>
        <taxon>Leucogyrophana</taxon>
    </lineage>
</organism>
<comment type="caution">
    <text evidence="1">The sequence shown here is derived from an EMBL/GenBank/DDBJ whole genome shotgun (WGS) entry which is preliminary data.</text>
</comment>
<name>A0ACB8BYK5_9AGAM</name>
<proteinExistence type="predicted"/>
<keyword evidence="2" id="KW-1185">Reference proteome</keyword>
<accession>A0ACB8BYK5</accession>
<protein>
    <submittedName>
        <fullName evidence="1">Uncharacterized protein</fullName>
    </submittedName>
</protein>
<gene>
    <name evidence="1" type="ORF">BV22DRAFT_91989</name>
</gene>
<evidence type="ECO:0000313" key="2">
    <source>
        <dbReference type="Proteomes" id="UP000790709"/>
    </source>
</evidence>
<sequence>MGKPIKDDRTSGISGESSVVNPCYAAVMDTQPLQASISKSETPATITRREVAYPEPSPRNESYVNTYAFSLGGRAPGCDDPSGGLGAAIAIEFVHPKRMPGKGSLDSVVPLERSSGWKHIARERISVSPVIPESDLVLLVQTAPIQCEGPWYSTLSKR</sequence>
<evidence type="ECO:0000313" key="1">
    <source>
        <dbReference type="EMBL" id="KAH7929927.1"/>
    </source>
</evidence>